<dbReference type="SMART" id="SM00420">
    <property type="entry name" value="HTH_DEOR"/>
    <property type="match status" value="1"/>
</dbReference>
<name>A0A4P8IFT0_9FIRM</name>
<dbReference type="SUPFAM" id="SSF46785">
    <property type="entry name" value="Winged helix' DNA-binding domain"/>
    <property type="match status" value="1"/>
</dbReference>
<feature type="domain" description="HTH deoR-type" evidence="3">
    <location>
        <begin position="3"/>
        <end position="58"/>
    </location>
</feature>
<evidence type="ECO:0000256" key="1">
    <source>
        <dbReference type="ARBA" id="ARBA00023015"/>
    </source>
</evidence>
<dbReference type="InterPro" id="IPR014036">
    <property type="entry name" value="DeoR-like_C"/>
</dbReference>
<dbReference type="AlphaFoldDB" id="A0A4P8IFT0"/>
<dbReference type="Proteomes" id="UP000298653">
    <property type="component" value="Chromosome"/>
</dbReference>
<dbReference type="SUPFAM" id="SSF100950">
    <property type="entry name" value="NagB/RpiA/CoA transferase-like"/>
    <property type="match status" value="1"/>
</dbReference>
<dbReference type="Pfam" id="PF00455">
    <property type="entry name" value="DeoRC"/>
    <property type="match status" value="1"/>
</dbReference>
<evidence type="ECO:0000256" key="2">
    <source>
        <dbReference type="ARBA" id="ARBA00023163"/>
    </source>
</evidence>
<gene>
    <name evidence="4" type="ORF">AR1Y2_2782</name>
</gene>
<keyword evidence="2" id="KW-0804">Transcription</keyword>
<sequence>MFAEERKEKIMELLRQNKRTSIGELTELFQVSGTTIRTYLTELEKAGKLIRTHGGAMLNEDVLDMEESISTRKDKRTVEKQNIAKAARAMIDDGDMILLDSGTTTLELAKLLKDANNLTVVTNDLQIALELQKHQGIYLIFLGGHVRNHFECTVGNMGLKFLEDLSADKAFMSANALSMAKGATTPNLEQAEIKRGMMGIAERKYLICDSSKIGKRTICSYAKAEEFHRLITDTQIPDHAKEMLEKQGIEVVCCEE</sequence>
<evidence type="ECO:0000313" key="5">
    <source>
        <dbReference type="Proteomes" id="UP000298653"/>
    </source>
</evidence>
<dbReference type="EMBL" id="CP040058">
    <property type="protein sequence ID" value="QCP36236.1"/>
    <property type="molecule type" value="Genomic_DNA"/>
</dbReference>
<dbReference type="SMART" id="SM01134">
    <property type="entry name" value="DeoRC"/>
    <property type="match status" value="1"/>
</dbReference>
<dbReference type="PANTHER" id="PTHR30363">
    <property type="entry name" value="HTH-TYPE TRANSCRIPTIONAL REGULATOR SRLR-RELATED"/>
    <property type="match status" value="1"/>
</dbReference>
<dbReference type="PROSITE" id="PS51000">
    <property type="entry name" value="HTH_DEOR_2"/>
    <property type="match status" value="1"/>
</dbReference>
<dbReference type="InterPro" id="IPR050313">
    <property type="entry name" value="Carb_Metab_HTH_regulators"/>
</dbReference>
<dbReference type="GO" id="GO:0003700">
    <property type="term" value="F:DNA-binding transcription factor activity"/>
    <property type="evidence" value="ECO:0007669"/>
    <property type="project" value="InterPro"/>
</dbReference>
<dbReference type="Gene3D" id="1.10.10.10">
    <property type="entry name" value="Winged helix-like DNA-binding domain superfamily/Winged helix DNA-binding domain"/>
    <property type="match status" value="1"/>
</dbReference>
<keyword evidence="5" id="KW-1185">Reference proteome</keyword>
<dbReference type="InterPro" id="IPR036388">
    <property type="entry name" value="WH-like_DNA-bd_sf"/>
</dbReference>
<dbReference type="KEGG" id="arf:AR1Y2_2782"/>
<organism evidence="4 5">
    <name type="scientific">Anaerostipes rhamnosivorans</name>
    <dbReference type="NCBI Taxonomy" id="1229621"/>
    <lineage>
        <taxon>Bacteria</taxon>
        <taxon>Bacillati</taxon>
        <taxon>Bacillota</taxon>
        <taxon>Clostridia</taxon>
        <taxon>Lachnospirales</taxon>
        <taxon>Lachnospiraceae</taxon>
        <taxon>Anaerostipes</taxon>
    </lineage>
</organism>
<reference evidence="4 5" key="1">
    <citation type="submission" date="2019-05" db="EMBL/GenBank/DDBJ databases">
        <title>Complete genome sequencing of Anaerostipes rhamnosivorans.</title>
        <authorList>
            <person name="Bui T.P.N."/>
            <person name="de Vos W.M."/>
        </authorList>
    </citation>
    <scope>NUCLEOTIDE SEQUENCE [LARGE SCALE GENOMIC DNA]</scope>
    <source>
        <strain evidence="4 5">1y2</strain>
    </source>
</reference>
<protein>
    <submittedName>
        <fullName evidence="4">Transcriptional repressor of the fructose operon, DeoR family</fullName>
    </submittedName>
</protein>
<evidence type="ECO:0000259" key="3">
    <source>
        <dbReference type="PROSITE" id="PS51000"/>
    </source>
</evidence>
<dbReference type="RefSeq" id="WP_137329496.1">
    <property type="nucleotide sequence ID" value="NZ_CP040058.1"/>
</dbReference>
<dbReference type="Pfam" id="PF08220">
    <property type="entry name" value="HTH_DeoR"/>
    <property type="match status" value="1"/>
</dbReference>
<dbReference type="InterPro" id="IPR036390">
    <property type="entry name" value="WH_DNA-bd_sf"/>
</dbReference>
<dbReference type="OrthoDB" id="9797223at2"/>
<dbReference type="PRINTS" id="PR00037">
    <property type="entry name" value="HTHLACR"/>
</dbReference>
<dbReference type="InterPro" id="IPR001034">
    <property type="entry name" value="DeoR_HTH"/>
</dbReference>
<dbReference type="PANTHER" id="PTHR30363:SF44">
    <property type="entry name" value="AGA OPERON TRANSCRIPTIONAL REPRESSOR-RELATED"/>
    <property type="match status" value="1"/>
</dbReference>
<dbReference type="Gene3D" id="3.40.50.1360">
    <property type="match status" value="1"/>
</dbReference>
<accession>A0A4P8IFT0</accession>
<proteinExistence type="predicted"/>
<keyword evidence="1" id="KW-0805">Transcription regulation</keyword>
<evidence type="ECO:0000313" key="4">
    <source>
        <dbReference type="EMBL" id="QCP36236.1"/>
    </source>
</evidence>
<dbReference type="InterPro" id="IPR037171">
    <property type="entry name" value="NagB/RpiA_transferase-like"/>
</dbReference>